<evidence type="ECO:0000256" key="1">
    <source>
        <dbReference type="ARBA" id="ARBA00000832"/>
    </source>
</evidence>
<dbReference type="SUPFAM" id="SSF100950">
    <property type="entry name" value="NagB/RpiA/CoA transferase-like"/>
    <property type="match status" value="1"/>
</dbReference>
<keyword evidence="7 9" id="KW-0378">Hydrolase</keyword>
<dbReference type="EMBL" id="JAGFBF010000005">
    <property type="protein sequence ID" value="MBO2990030.1"/>
    <property type="molecule type" value="Genomic_DNA"/>
</dbReference>
<comment type="pathway">
    <text evidence="3 7">Carbohydrate degradation; pentose phosphate pathway; D-ribulose 5-phosphate from D-glucose 6-phosphate (oxidative stage): step 2/3.</text>
</comment>
<dbReference type="GO" id="GO:0017057">
    <property type="term" value="F:6-phosphogluconolactonase activity"/>
    <property type="evidence" value="ECO:0007669"/>
    <property type="project" value="UniProtKB-UniRule"/>
</dbReference>
<dbReference type="GO" id="GO:0005975">
    <property type="term" value="P:carbohydrate metabolic process"/>
    <property type="evidence" value="ECO:0007669"/>
    <property type="project" value="UniProtKB-UniRule"/>
</dbReference>
<evidence type="ECO:0000313" key="9">
    <source>
        <dbReference type="EMBL" id="MBO2990030.1"/>
    </source>
</evidence>
<dbReference type="PANTHER" id="PTHR11054:SF0">
    <property type="entry name" value="6-PHOSPHOGLUCONOLACTONASE"/>
    <property type="match status" value="1"/>
</dbReference>
<organism evidence="9 10">
    <name type="scientific">Leucobacter tardus</name>
    <dbReference type="NCBI Taxonomy" id="501483"/>
    <lineage>
        <taxon>Bacteria</taxon>
        <taxon>Bacillati</taxon>
        <taxon>Actinomycetota</taxon>
        <taxon>Actinomycetes</taxon>
        <taxon>Micrococcales</taxon>
        <taxon>Microbacteriaceae</taxon>
        <taxon>Leucobacter</taxon>
    </lineage>
</organism>
<dbReference type="GO" id="GO:0006098">
    <property type="term" value="P:pentose-phosphate shunt"/>
    <property type="evidence" value="ECO:0007669"/>
    <property type="project" value="InterPro"/>
</dbReference>
<dbReference type="Gene3D" id="3.40.50.1360">
    <property type="match status" value="1"/>
</dbReference>
<evidence type="ECO:0000256" key="2">
    <source>
        <dbReference type="ARBA" id="ARBA00002681"/>
    </source>
</evidence>
<name>A0A939TUR9_9MICO</name>
<evidence type="ECO:0000313" key="10">
    <source>
        <dbReference type="Proteomes" id="UP000668403"/>
    </source>
</evidence>
<dbReference type="InterPro" id="IPR006148">
    <property type="entry name" value="Glc/Gal-6P_isomerase"/>
</dbReference>
<comment type="caution">
    <text evidence="9">The sequence shown here is derived from an EMBL/GenBank/DDBJ whole genome shotgun (WGS) entry which is preliminary data.</text>
</comment>
<comment type="catalytic activity">
    <reaction evidence="1 7">
        <text>6-phospho-D-glucono-1,5-lactone + H2O = 6-phospho-D-gluconate + H(+)</text>
        <dbReference type="Rhea" id="RHEA:12556"/>
        <dbReference type="ChEBI" id="CHEBI:15377"/>
        <dbReference type="ChEBI" id="CHEBI:15378"/>
        <dbReference type="ChEBI" id="CHEBI:57955"/>
        <dbReference type="ChEBI" id="CHEBI:58759"/>
        <dbReference type="EC" id="3.1.1.31"/>
    </reaction>
</comment>
<sequence length="234" mass="25078">MRVHTAEDRNRLANDIAESCFEVLAARQDLGEIPCIVLTGGGMGEASLRAMGTHPDGDRIAWDRVRFLWGDERWVPARSSDRNDRLADELLFAHRDVDAALVHRIGSSDSGRSLDDAARAYAEVVDGIDRIDVVLCGVGPDGHVASLFPGREDLLGTEAPAALPVRNSPKPPPERVTLSIPALQRGESVWLLATGAEKAPAVRGILSAEQGLPAAIVEGRAETVVWTDRLALGA</sequence>
<feature type="domain" description="Glucosamine/galactosamine-6-phosphate isomerase" evidence="8">
    <location>
        <begin position="8"/>
        <end position="226"/>
    </location>
</feature>
<reference evidence="9" key="1">
    <citation type="submission" date="2021-03" db="EMBL/GenBank/DDBJ databases">
        <title>Leucobacter chromiisoli sp. nov., isolated from chromium-containing soil of chemical plant.</title>
        <authorList>
            <person name="Xu Z."/>
        </authorList>
    </citation>
    <scope>NUCLEOTIDE SEQUENCE</scope>
    <source>
        <strain evidence="9">K 70/01</strain>
    </source>
</reference>
<comment type="similarity">
    <text evidence="4 7">Belongs to the glucosamine/galactosamine-6-phosphate isomerase family. 6-phosphogluconolactonase subfamily.</text>
</comment>
<evidence type="ECO:0000256" key="5">
    <source>
        <dbReference type="ARBA" id="ARBA00013198"/>
    </source>
</evidence>
<dbReference type="PANTHER" id="PTHR11054">
    <property type="entry name" value="6-PHOSPHOGLUCONOLACTONASE"/>
    <property type="match status" value="1"/>
</dbReference>
<dbReference type="NCBIfam" id="TIGR01198">
    <property type="entry name" value="pgl"/>
    <property type="match status" value="1"/>
</dbReference>
<keyword evidence="10" id="KW-1185">Reference proteome</keyword>
<dbReference type="InterPro" id="IPR005900">
    <property type="entry name" value="6-phosphogluconolactonase_DevB"/>
</dbReference>
<evidence type="ECO:0000256" key="6">
    <source>
        <dbReference type="ARBA" id="ARBA00020337"/>
    </source>
</evidence>
<protein>
    <recommendedName>
        <fullName evidence="6 7">6-phosphogluconolactonase</fullName>
        <shortName evidence="7">6PGL</shortName>
        <ecNumber evidence="5 7">3.1.1.31</ecNumber>
    </recommendedName>
</protein>
<gene>
    <name evidence="7 9" type="primary">pgl</name>
    <name evidence="9" type="ORF">J4H85_08505</name>
</gene>
<evidence type="ECO:0000256" key="7">
    <source>
        <dbReference type="RuleBase" id="RU365095"/>
    </source>
</evidence>
<evidence type="ECO:0000256" key="4">
    <source>
        <dbReference type="ARBA" id="ARBA00010662"/>
    </source>
</evidence>
<dbReference type="AlphaFoldDB" id="A0A939TUR9"/>
<evidence type="ECO:0000256" key="3">
    <source>
        <dbReference type="ARBA" id="ARBA00004961"/>
    </source>
</evidence>
<dbReference type="InterPro" id="IPR039104">
    <property type="entry name" value="6PGL"/>
</dbReference>
<dbReference type="RefSeq" id="WP_208238711.1">
    <property type="nucleotide sequence ID" value="NZ_BAAAQU010000002.1"/>
</dbReference>
<dbReference type="EC" id="3.1.1.31" evidence="5 7"/>
<evidence type="ECO:0000259" key="8">
    <source>
        <dbReference type="Pfam" id="PF01182"/>
    </source>
</evidence>
<comment type="function">
    <text evidence="2 7">Hydrolysis of 6-phosphogluconolactone to 6-phosphogluconate.</text>
</comment>
<dbReference type="Proteomes" id="UP000668403">
    <property type="component" value="Unassembled WGS sequence"/>
</dbReference>
<dbReference type="InterPro" id="IPR037171">
    <property type="entry name" value="NagB/RpiA_transferase-like"/>
</dbReference>
<proteinExistence type="inferred from homology"/>
<dbReference type="Pfam" id="PF01182">
    <property type="entry name" value="Glucosamine_iso"/>
    <property type="match status" value="1"/>
</dbReference>
<accession>A0A939TUR9</accession>
<dbReference type="CDD" id="cd01400">
    <property type="entry name" value="6PGL"/>
    <property type="match status" value="1"/>
</dbReference>